<reference evidence="1 2" key="1">
    <citation type="submission" date="2016-01" db="EMBL/GenBank/DDBJ databases">
        <title>The new phylogeny of the genus Mycobacterium.</title>
        <authorList>
            <person name="Tarcisio F."/>
            <person name="Conor M."/>
            <person name="Antonella G."/>
            <person name="Elisabetta G."/>
            <person name="Giulia F.S."/>
            <person name="Sara T."/>
            <person name="Anna F."/>
            <person name="Clotilde B."/>
            <person name="Roberto B."/>
            <person name="Veronica D.S."/>
            <person name="Fabio R."/>
            <person name="Monica P."/>
            <person name="Olivier J."/>
            <person name="Enrico T."/>
            <person name="Nicola S."/>
        </authorList>
    </citation>
    <scope>NUCLEOTIDE SEQUENCE [LARGE SCALE GENOMIC DNA]</scope>
    <source>
        <strain evidence="1 2">DSM 44179</strain>
    </source>
</reference>
<name>A0A1X1RD15_MYCFA</name>
<dbReference type="EMBL" id="LQOJ01000039">
    <property type="protein sequence ID" value="ORV03224.1"/>
    <property type="molecule type" value="Genomic_DNA"/>
</dbReference>
<evidence type="ECO:0000313" key="2">
    <source>
        <dbReference type="Proteomes" id="UP000193484"/>
    </source>
</evidence>
<dbReference type="Gene3D" id="3.40.30.10">
    <property type="entry name" value="Glutaredoxin"/>
    <property type="match status" value="1"/>
</dbReference>
<dbReference type="RefSeq" id="WP_085096169.1">
    <property type="nucleotide sequence ID" value="NZ_AP022603.1"/>
</dbReference>
<dbReference type="OrthoDB" id="8779161at2"/>
<keyword evidence="2" id="KW-1185">Reference proteome</keyword>
<dbReference type="InterPro" id="IPR008554">
    <property type="entry name" value="Glutaredoxin-like"/>
</dbReference>
<proteinExistence type="predicted"/>
<accession>A0A1X1RD15</accession>
<dbReference type="Proteomes" id="UP000193484">
    <property type="component" value="Unassembled WGS sequence"/>
</dbReference>
<dbReference type="SUPFAM" id="SSF52833">
    <property type="entry name" value="Thioredoxin-like"/>
    <property type="match status" value="1"/>
</dbReference>
<dbReference type="AlphaFoldDB" id="A0A1X1RD15"/>
<dbReference type="InterPro" id="IPR036249">
    <property type="entry name" value="Thioredoxin-like_sf"/>
</dbReference>
<protein>
    <submittedName>
        <fullName evidence="1">Uncharacterized protein</fullName>
    </submittedName>
</protein>
<sequence length="93" mass="10115">MEPARIELLSRAGCTLCTRLAGRLTELAGELGFGLVVTDVDDEAAAGRPALRAEYGDRLPVVLLDDVEHSYWDLDEPRLRADLAARRGPDQPG</sequence>
<gene>
    <name evidence="1" type="ORF">AWC04_11405</name>
</gene>
<dbReference type="STRING" id="1793.AWC04_11405"/>
<comment type="caution">
    <text evidence="1">The sequence shown here is derived from an EMBL/GenBank/DDBJ whole genome shotgun (WGS) entry which is preliminary data.</text>
</comment>
<dbReference type="Pfam" id="PF05768">
    <property type="entry name" value="Glrx-like"/>
    <property type="match status" value="1"/>
</dbReference>
<evidence type="ECO:0000313" key="1">
    <source>
        <dbReference type="EMBL" id="ORV03224.1"/>
    </source>
</evidence>
<organism evidence="1 2">
    <name type="scientific">Mycolicibacterium fallax</name>
    <name type="common">Mycobacterium fallax</name>
    <dbReference type="NCBI Taxonomy" id="1793"/>
    <lineage>
        <taxon>Bacteria</taxon>
        <taxon>Bacillati</taxon>
        <taxon>Actinomycetota</taxon>
        <taxon>Actinomycetes</taxon>
        <taxon>Mycobacteriales</taxon>
        <taxon>Mycobacteriaceae</taxon>
        <taxon>Mycolicibacterium</taxon>
    </lineage>
</organism>